<dbReference type="AlphaFoldDB" id="A0A6L2M5E9"/>
<organism evidence="7">
    <name type="scientific">Tanacetum cinerariifolium</name>
    <name type="common">Dalmatian daisy</name>
    <name type="synonym">Chrysanthemum cinerariifolium</name>
    <dbReference type="NCBI Taxonomy" id="118510"/>
    <lineage>
        <taxon>Eukaryota</taxon>
        <taxon>Viridiplantae</taxon>
        <taxon>Streptophyta</taxon>
        <taxon>Embryophyta</taxon>
        <taxon>Tracheophyta</taxon>
        <taxon>Spermatophyta</taxon>
        <taxon>Magnoliopsida</taxon>
        <taxon>eudicotyledons</taxon>
        <taxon>Gunneridae</taxon>
        <taxon>Pentapetalae</taxon>
        <taxon>asterids</taxon>
        <taxon>campanulids</taxon>
        <taxon>Asterales</taxon>
        <taxon>Asteraceae</taxon>
        <taxon>Asteroideae</taxon>
        <taxon>Anthemideae</taxon>
        <taxon>Anthemidinae</taxon>
        <taxon>Tanacetum</taxon>
    </lineage>
</organism>
<keyword evidence="3" id="KW-0694">RNA-binding</keyword>
<evidence type="ECO:0000256" key="4">
    <source>
        <dbReference type="ARBA" id="ARBA00022980"/>
    </source>
</evidence>
<dbReference type="InterPro" id="IPR036853">
    <property type="entry name" value="Ribosomal_uL14_sf"/>
</dbReference>
<comment type="similarity">
    <text evidence="1 6">Belongs to the universal ribosomal protein uL14 family.</text>
</comment>
<reference evidence="7" key="1">
    <citation type="journal article" date="2019" name="Sci. Rep.">
        <title>Draft genome of Tanacetum cinerariifolium, the natural source of mosquito coil.</title>
        <authorList>
            <person name="Yamashiro T."/>
            <person name="Shiraishi A."/>
            <person name="Satake H."/>
            <person name="Nakayama K."/>
        </authorList>
    </citation>
    <scope>NUCLEOTIDE SEQUENCE</scope>
</reference>
<dbReference type="PANTHER" id="PTHR11761:SF3">
    <property type="entry name" value="LARGE RIBOSOMAL SUBUNIT PROTEIN UL14M"/>
    <property type="match status" value="1"/>
</dbReference>
<evidence type="ECO:0000313" key="7">
    <source>
        <dbReference type="EMBL" id="GEU67535.1"/>
    </source>
</evidence>
<dbReference type="GO" id="GO:0022625">
    <property type="term" value="C:cytosolic large ribosomal subunit"/>
    <property type="evidence" value="ECO:0007669"/>
    <property type="project" value="TreeGrafter"/>
</dbReference>
<dbReference type="PANTHER" id="PTHR11761">
    <property type="entry name" value="50S/60S RIBOSOMAL PROTEIN L14/L23"/>
    <property type="match status" value="1"/>
</dbReference>
<gene>
    <name evidence="7" type="ORF">Tci_039513</name>
</gene>
<dbReference type="Gene3D" id="2.40.150.20">
    <property type="entry name" value="Ribosomal protein L14"/>
    <property type="match status" value="1"/>
</dbReference>
<keyword evidence="4 6" id="KW-0689">Ribosomal protein</keyword>
<dbReference type="GO" id="GO:0003735">
    <property type="term" value="F:structural constituent of ribosome"/>
    <property type="evidence" value="ECO:0007669"/>
    <property type="project" value="InterPro"/>
</dbReference>
<dbReference type="CDD" id="cd00337">
    <property type="entry name" value="Ribosomal_uL14"/>
    <property type="match status" value="1"/>
</dbReference>
<keyword evidence="5 6" id="KW-0687">Ribonucleoprotein</keyword>
<evidence type="ECO:0000256" key="3">
    <source>
        <dbReference type="ARBA" id="ARBA00022884"/>
    </source>
</evidence>
<protein>
    <submittedName>
        <fullName evidence="7">Ribosomal protein L14, chloroplastic</fullName>
    </submittedName>
</protein>
<dbReference type="InterPro" id="IPR000218">
    <property type="entry name" value="Ribosomal_uL14"/>
</dbReference>
<dbReference type="GO" id="GO:0006412">
    <property type="term" value="P:translation"/>
    <property type="evidence" value="ECO:0007669"/>
    <property type="project" value="InterPro"/>
</dbReference>
<comment type="caution">
    <text evidence="7">The sequence shown here is derived from an EMBL/GenBank/DDBJ whole genome shotgun (WGS) entry which is preliminary data.</text>
</comment>
<keyword evidence="2" id="KW-0699">rRNA-binding</keyword>
<name>A0A6L2M5E9_TANCI</name>
<evidence type="ECO:0000256" key="1">
    <source>
        <dbReference type="ARBA" id="ARBA00010745"/>
    </source>
</evidence>
<evidence type="ECO:0000256" key="6">
    <source>
        <dbReference type="RuleBase" id="RU003949"/>
    </source>
</evidence>
<evidence type="ECO:0000256" key="5">
    <source>
        <dbReference type="ARBA" id="ARBA00023274"/>
    </source>
</evidence>
<dbReference type="SMART" id="SM01374">
    <property type="entry name" value="Ribosomal_L14"/>
    <property type="match status" value="1"/>
</dbReference>
<dbReference type="Pfam" id="PF00238">
    <property type="entry name" value="Ribosomal_L14"/>
    <property type="match status" value="1"/>
</dbReference>
<dbReference type="EMBL" id="BKCJ010005582">
    <property type="protein sequence ID" value="GEU67535.1"/>
    <property type="molecule type" value="Genomic_DNA"/>
</dbReference>
<evidence type="ECO:0000256" key="2">
    <source>
        <dbReference type="ARBA" id="ARBA00022730"/>
    </source>
</evidence>
<dbReference type="SUPFAM" id="SSF50193">
    <property type="entry name" value="Ribosomal protein L14"/>
    <property type="match status" value="1"/>
</dbReference>
<accession>A0A6L2M5E9</accession>
<sequence length="138" mass="15691">MPLQRSEVVRAVIVRTRKELKRDNVVIDQEGNPKGTRVFGAIARELRQFNFTKIVSLAPEIQVAQKKVKIAFKNADSSSRVDLIPSKIKCANKFVINFHKEFSLFLSCIEKEMTESSRIKCSSLRKKSSSTLPYENSS</sequence>
<proteinExistence type="inferred from homology"/>
<dbReference type="GO" id="GO:0070180">
    <property type="term" value="F:large ribosomal subunit rRNA binding"/>
    <property type="evidence" value="ECO:0007669"/>
    <property type="project" value="TreeGrafter"/>
</dbReference>